<gene>
    <name evidence="1" type="ORF">Moror_15113</name>
</gene>
<accession>V2Y568</accession>
<dbReference type="EMBL" id="AWSO01000882">
    <property type="protein sequence ID" value="ESK86809.1"/>
    <property type="molecule type" value="Genomic_DNA"/>
</dbReference>
<evidence type="ECO:0000313" key="2">
    <source>
        <dbReference type="Proteomes" id="UP000017559"/>
    </source>
</evidence>
<dbReference type="KEGG" id="mrr:Moror_15113"/>
<comment type="caution">
    <text evidence="1">The sequence shown here is derived from an EMBL/GenBank/DDBJ whole genome shotgun (WGS) entry which is preliminary data.</text>
</comment>
<evidence type="ECO:0000313" key="1">
    <source>
        <dbReference type="EMBL" id="ESK86809.1"/>
    </source>
</evidence>
<organism evidence="1 2">
    <name type="scientific">Moniliophthora roreri (strain MCA 2997)</name>
    <name type="common">Cocoa frosty pod rot fungus</name>
    <name type="synonym">Crinipellis roreri</name>
    <dbReference type="NCBI Taxonomy" id="1381753"/>
    <lineage>
        <taxon>Eukaryota</taxon>
        <taxon>Fungi</taxon>
        <taxon>Dikarya</taxon>
        <taxon>Basidiomycota</taxon>
        <taxon>Agaricomycotina</taxon>
        <taxon>Agaricomycetes</taxon>
        <taxon>Agaricomycetidae</taxon>
        <taxon>Agaricales</taxon>
        <taxon>Marasmiineae</taxon>
        <taxon>Marasmiaceae</taxon>
        <taxon>Moniliophthora</taxon>
    </lineage>
</organism>
<reference evidence="1 2" key="1">
    <citation type="journal article" date="2014" name="BMC Genomics">
        <title>Genome and secretome analysis of the hemibiotrophic fungal pathogen, Moniliophthora roreri, which causes frosty pod rot disease of cacao: mechanisms of the biotrophic and necrotrophic phases.</title>
        <authorList>
            <person name="Meinhardt L.W."/>
            <person name="Costa G.G.L."/>
            <person name="Thomazella D.P.T."/>
            <person name="Teixeira P.J.P.L."/>
            <person name="Carazzolle M.F."/>
            <person name="Schuster S.C."/>
            <person name="Carlson J.E."/>
            <person name="Guiltinan M.J."/>
            <person name="Mieczkowski P."/>
            <person name="Farmer A."/>
            <person name="Ramaraj T."/>
            <person name="Crozier J."/>
            <person name="Davis R.E."/>
            <person name="Shao J."/>
            <person name="Melnick R.L."/>
            <person name="Pereira G.A.G."/>
            <person name="Bailey B.A."/>
        </authorList>
    </citation>
    <scope>NUCLEOTIDE SEQUENCE [LARGE SCALE GENOMIC DNA]</scope>
    <source>
        <strain evidence="1 2">MCA 2997</strain>
    </source>
</reference>
<keyword evidence="2" id="KW-1185">Reference proteome</keyword>
<proteinExistence type="predicted"/>
<name>V2Y568_MONRO</name>
<dbReference type="HOGENOM" id="CLU_1461691_0_0_1"/>
<sequence>MTNCILYICVSRCIYFTPNTNVHQLQLNATSLLVPNKGTQPHLQFPAQGYESSASDLKGNSSNGAYFINLQAGDGRSIVLGQVYATRDHSTGHPSSVYYLKTRTDMFMCTRLQHRQSRTEHCSDVSILYGELFFSISTACCQRKQMFSDALSSYLSILNPTYKLLKRSALQHMKIRLSFASRLTT</sequence>
<protein>
    <submittedName>
        <fullName evidence="1">Uncharacterized protein</fullName>
    </submittedName>
</protein>
<dbReference type="Proteomes" id="UP000017559">
    <property type="component" value="Unassembled WGS sequence"/>
</dbReference>
<dbReference type="AlphaFoldDB" id="V2Y568"/>